<keyword evidence="7" id="KW-0325">Glycoprotein</keyword>
<comment type="caution">
    <text evidence="9">The sequence shown here is derived from an EMBL/GenBank/DDBJ whole genome shotgun (WGS) entry which is preliminary data.</text>
</comment>
<protein>
    <recommendedName>
        <fullName evidence="11">Ionotropic glutamate receptor C-terminal domain-containing protein</fullName>
    </recommendedName>
</protein>
<keyword evidence="5 8" id="KW-0472">Membrane</keyword>
<evidence type="ECO:0000256" key="4">
    <source>
        <dbReference type="ARBA" id="ARBA00022989"/>
    </source>
</evidence>
<dbReference type="GO" id="GO:0005886">
    <property type="term" value="C:plasma membrane"/>
    <property type="evidence" value="ECO:0007669"/>
    <property type="project" value="UniProtKB-SubCell"/>
</dbReference>
<organism evidence="9 10">
    <name type="scientific">Laodelphax striatellus</name>
    <name type="common">Small brown planthopper</name>
    <name type="synonym">Delphax striatella</name>
    <dbReference type="NCBI Taxonomy" id="195883"/>
    <lineage>
        <taxon>Eukaryota</taxon>
        <taxon>Metazoa</taxon>
        <taxon>Ecdysozoa</taxon>
        <taxon>Arthropoda</taxon>
        <taxon>Hexapoda</taxon>
        <taxon>Insecta</taxon>
        <taxon>Pterygota</taxon>
        <taxon>Neoptera</taxon>
        <taxon>Paraneoptera</taxon>
        <taxon>Hemiptera</taxon>
        <taxon>Auchenorrhyncha</taxon>
        <taxon>Fulgoroidea</taxon>
        <taxon>Delphacidae</taxon>
        <taxon>Criomorphinae</taxon>
        <taxon>Laodelphax</taxon>
    </lineage>
</organism>
<dbReference type="InParanoid" id="A0A482WS82"/>
<reference evidence="9 10" key="1">
    <citation type="journal article" date="2017" name="Gigascience">
        <title>Genome sequence of the small brown planthopper, Laodelphax striatellus.</title>
        <authorList>
            <person name="Zhu J."/>
            <person name="Jiang F."/>
            <person name="Wang X."/>
            <person name="Yang P."/>
            <person name="Bao Y."/>
            <person name="Zhao W."/>
            <person name="Wang W."/>
            <person name="Lu H."/>
            <person name="Wang Q."/>
            <person name="Cui N."/>
            <person name="Li J."/>
            <person name="Chen X."/>
            <person name="Luo L."/>
            <person name="Yu J."/>
            <person name="Kang L."/>
            <person name="Cui F."/>
        </authorList>
    </citation>
    <scope>NUCLEOTIDE SEQUENCE [LARGE SCALE GENOMIC DNA]</scope>
    <source>
        <strain evidence="9">Lst14</strain>
    </source>
</reference>
<dbReference type="EMBL" id="QKKF02026461">
    <property type="protein sequence ID" value="RZF36404.1"/>
    <property type="molecule type" value="Genomic_DNA"/>
</dbReference>
<evidence type="ECO:0000256" key="6">
    <source>
        <dbReference type="ARBA" id="ARBA00023170"/>
    </source>
</evidence>
<sequence>MAITKGSPYLKIINKQIGWMHRVGLIGKWLKQYLPEKDQCSVSVSASEVNNHKVNLDDMQGSFFVLFLGFAVSILLIGIEFVMKKYITARERRIIQPFVT</sequence>
<evidence type="ECO:0000313" key="9">
    <source>
        <dbReference type="EMBL" id="RZF36404.1"/>
    </source>
</evidence>
<dbReference type="PANTHER" id="PTHR42643:SF24">
    <property type="entry name" value="IONOTROPIC RECEPTOR 60A"/>
    <property type="match status" value="1"/>
</dbReference>
<dbReference type="AlphaFoldDB" id="A0A482WS82"/>
<evidence type="ECO:0000256" key="3">
    <source>
        <dbReference type="ARBA" id="ARBA00022692"/>
    </source>
</evidence>
<evidence type="ECO:0008006" key="11">
    <source>
        <dbReference type="Google" id="ProtNLM"/>
    </source>
</evidence>
<evidence type="ECO:0000256" key="8">
    <source>
        <dbReference type="SAM" id="Phobius"/>
    </source>
</evidence>
<feature type="transmembrane region" description="Helical" evidence="8">
    <location>
        <begin position="63"/>
        <end position="83"/>
    </location>
</feature>
<dbReference type="Proteomes" id="UP000291343">
    <property type="component" value="Unassembled WGS sequence"/>
</dbReference>
<dbReference type="InterPro" id="IPR052192">
    <property type="entry name" value="Insect_Ionotropic_Sensory_Rcpt"/>
</dbReference>
<keyword evidence="2" id="KW-1003">Cell membrane</keyword>
<dbReference type="PANTHER" id="PTHR42643">
    <property type="entry name" value="IONOTROPIC RECEPTOR 20A-RELATED"/>
    <property type="match status" value="1"/>
</dbReference>
<accession>A0A482WS82</accession>
<dbReference type="STRING" id="195883.A0A482WS82"/>
<dbReference type="OrthoDB" id="5984008at2759"/>
<evidence type="ECO:0000256" key="2">
    <source>
        <dbReference type="ARBA" id="ARBA00022475"/>
    </source>
</evidence>
<evidence type="ECO:0000256" key="5">
    <source>
        <dbReference type="ARBA" id="ARBA00023136"/>
    </source>
</evidence>
<dbReference type="SMR" id="A0A482WS82"/>
<evidence type="ECO:0000313" key="10">
    <source>
        <dbReference type="Proteomes" id="UP000291343"/>
    </source>
</evidence>
<keyword evidence="4 8" id="KW-1133">Transmembrane helix</keyword>
<name>A0A482WS82_LAOST</name>
<evidence type="ECO:0000256" key="1">
    <source>
        <dbReference type="ARBA" id="ARBA00004651"/>
    </source>
</evidence>
<evidence type="ECO:0000256" key="7">
    <source>
        <dbReference type="ARBA" id="ARBA00023180"/>
    </source>
</evidence>
<keyword evidence="6" id="KW-0675">Receptor</keyword>
<proteinExistence type="predicted"/>
<comment type="subcellular location">
    <subcellularLocation>
        <location evidence="1">Cell membrane</location>
        <topology evidence="1">Multi-pass membrane protein</topology>
    </subcellularLocation>
</comment>
<keyword evidence="3 8" id="KW-0812">Transmembrane</keyword>
<keyword evidence="10" id="KW-1185">Reference proteome</keyword>
<gene>
    <name evidence="9" type="ORF">LSTR_LSTR003000</name>
</gene>